<dbReference type="CDD" id="cd01949">
    <property type="entry name" value="GGDEF"/>
    <property type="match status" value="1"/>
</dbReference>
<dbReference type="CDD" id="cd01948">
    <property type="entry name" value="EAL"/>
    <property type="match status" value="1"/>
</dbReference>
<dbReference type="AlphaFoldDB" id="A0A3P3QR90"/>
<organism evidence="4 5">
    <name type="scientific">Rheinheimera mesophila</name>
    <dbReference type="NCBI Taxonomy" id="1547515"/>
    <lineage>
        <taxon>Bacteria</taxon>
        <taxon>Pseudomonadati</taxon>
        <taxon>Pseudomonadota</taxon>
        <taxon>Gammaproteobacteria</taxon>
        <taxon>Chromatiales</taxon>
        <taxon>Chromatiaceae</taxon>
        <taxon>Rheinheimera</taxon>
    </lineage>
</organism>
<feature type="domain" description="GGDEF" evidence="3">
    <location>
        <begin position="269"/>
        <end position="401"/>
    </location>
</feature>
<feature type="transmembrane region" description="Helical" evidence="1">
    <location>
        <begin position="42"/>
        <end position="64"/>
    </location>
</feature>
<keyword evidence="1" id="KW-0472">Membrane</keyword>
<feature type="transmembrane region" description="Helical" evidence="1">
    <location>
        <begin position="109"/>
        <end position="128"/>
    </location>
</feature>
<protein>
    <submittedName>
        <fullName evidence="4">Phosphodiesterase</fullName>
    </submittedName>
</protein>
<dbReference type="InterPro" id="IPR001633">
    <property type="entry name" value="EAL_dom"/>
</dbReference>
<evidence type="ECO:0000313" key="5">
    <source>
        <dbReference type="Proteomes" id="UP000276260"/>
    </source>
</evidence>
<dbReference type="PROSITE" id="PS50883">
    <property type="entry name" value="EAL"/>
    <property type="match status" value="1"/>
</dbReference>
<dbReference type="SUPFAM" id="SSF55073">
    <property type="entry name" value="Nucleotide cyclase"/>
    <property type="match status" value="1"/>
</dbReference>
<proteinExistence type="predicted"/>
<dbReference type="SMART" id="SM00052">
    <property type="entry name" value="EAL"/>
    <property type="match status" value="1"/>
</dbReference>
<dbReference type="InterPro" id="IPR050706">
    <property type="entry name" value="Cyclic-di-GMP_PDE-like"/>
</dbReference>
<dbReference type="InterPro" id="IPR035919">
    <property type="entry name" value="EAL_sf"/>
</dbReference>
<keyword evidence="1" id="KW-1133">Transmembrane helix</keyword>
<dbReference type="Gene3D" id="3.30.70.270">
    <property type="match status" value="1"/>
</dbReference>
<reference evidence="4 5" key="1">
    <citation type="submission" date="2018-11" db="EMBL/GenBank/DDBJ databases">
        <title>Draft genome analysis of Rheinheimera mesophila isolated from an industrial waste site.</title>
        <authorList>
            <person name="Yu Q."/>
            <person name="Qi Y."/>
            <person name="Zhang H."/>
            <person name="Lu Y."/>
            <person name="Pu J."/>
        </authorList>
    </citation>
    <scope>NUCLEOTIDE SEQUENCE [LARGE SCALE GENOMIC DNA]</scope>
    <source>
        <strain evidence="4 5">IITR13</strain>
    </source>
</reference>
<feature type="transmembrane region" description="Helical" evidence="1">
    <location>
        <begin position="12"/>
        <end position="30"/>
    </location>
</feature>
<dbReference type="InterPro" id="IPR029787">
    <property type="entry name" value="Nucleotide_cyclase"/>
</dbReference>
<dbReference type="InterPro" id="IPR000160">
    <property type="entry name" value="GGDEF_dom"/>
</dbReference>
<dbReference type="EMBL" id="RRCF01000001">
    <property type="protein sequence ID" value="RRJ23722.1"/>
    <property type="molecule type" value="Genomic_DNA"/>
</dbReference>
<evidence type="ECO:0000256" key="1">
    <source>
        <dbReference type="SAM" id="Phobius"/>
    </source>
</evidence>
<dbReference type="PANTHER" id="PTHR33121:SF79">
    <property type="entry name" value="CYCLIC DI-GMP PHOSPHODIESTERASE PDED-RELATED"/>
    <property type="match status" value="1"/>
</dbReference>
<name>A0A3P3QR90_9GAMM</name>
<comment type="caution">
    <text evidence="4">The sequence shown here is derived from an EMBL/GenBank/DDBJ whole genome shotgun (WGS) entry which is preliminary data.</text>
</comment>
<dbReference type="Gene3D" id="3.20.20.450">
    <property type="entry name" value="EAL domain"/>
    <property type="match status" value="1"/>
</dbReference>
<dbReference type="GO" id="GO:0071111">
    <property type="term" value="F:cyclic-guanylate-specific phosphodiesterase activity"/>
    <property type="evidence" value="ECO:0007669"/>
    <property type="project" value="InterPro"/>
</dbReference>
<dbReference type="PROSITE" id="PS50887">
    <property type="entry name" value="GGDEF"/>
    <property type="match status" value="1"/>
</dbReference>
<dbReference type="OrthoDB" id="8553030at2"/>
<dbReference type="Pfam" id="PF00563">
    <property type="entry name" value="EAL"/>
    <property type="match status" value="1"/>
</dbReference>
<dbReference type="RefSeq" id="WP_046520992.1">
    <property type="nucleotide sequence ID" value="NZ_LAVS01000089.1"/>
</dbReference>
<dbReference type="SUPFAM" id="SSF141868">
    <property type="entry name" value="EAL domain-like"/>
    <property type="match status" value="1"/>
</dbReference>
<accession>A0A3P3QR90</accession>
<feature type="transmembrane region" description="Helical" evidence="1">
    <location>
        <begin position="140"/>
        <end position="159"/>
    </location>
</feature>
<feature type="domain" description="EAL" evidence="2">
    <location>
        <begin position="410"/>
        <end position="663"/>
    </location>
</feature>
<sequence length="667" mass="75393">MNPELLARTLLHLTQIGFAFTLTALLWYFFKVYQRNYLKSWAIAFSCFTAYAAFILVEVFWRPVFAAEFFGSAVKFLYISFCYGFAVWILVGVYEAVKQQRLASRTVNQLLLLVTGIALLSVTLFLVLPQWQDLTLYLQFYLRLVLIGLALCVAGCWLWSLTKRIFATKVVASAMLAWGLLFLASAGSILWHKTEQESIQIVLYFKHLELLVQVILGLGLIIWLQEDERSTNQQLTAKTQYLDSHDPLTGALNRDALLRELSLLLQADTSITLLMIGLDSFKVVNESVGLKQGDRILREVNRRFESSIVKPRLIARTGGDIFALVLEDCSTDRQKLFALQHLEQLIEKPFTTDSGLIKLTASIGLACAPQHAVEADMLLQKANIAFHHCKRQQQRCTFYQPGMEEESARLLSLEKDLLLALEQDQFVFYFQPQWDLREQKIEAYEALVRWEHPQKGLLMPGQFLPLVEQVGLSKELDLLLLEKAVCTLAEWRKQGIHIPLAVNMSPVHFQVDGLKSRIQQLLLKYQVSPAVLELEITENTAMGDMDKGSNYINELQQMGIRVSIDDFGTGYSSLGYLRKMPIDKIKIDRSFVTEMAANDSDMMIVKTMITLAHGLGKRILAEGVETETQLQLLRTLACDAIQGYLLAKPLPEAEALALLNGCALTPG</sequence>
<keyword evidence="5" id="KW-1185">Reference proteome</keyword>
<evidence type="ECO:0000259" key="2">
    <source>
        <dbReference type="PROSITE" id="PS50883"/>
    </source>
</evidence>
<evidence type="ECO:0000313" key="4">
    <source>
        <dbReference type="EMBL" id="RRJ23722.1"/>
    </source>
</evidence>
<feature type="transmembrane region" description="Helical" evidence="1">
    <location>
        <begin position="171"/>
        <end position="191"/>
    </location>
</feature>
<dbReference type="Proteomes" id="UP000276260">
    <property type="component" value="Unassembled WGS sequence"/>
</dbReference>
<dbReference type="PANTHER" id="PTHR33121">
    <property type="entry name" value="CYCLIC DI-GMP PHOSPHODIESTERASE PDEF"/>
    <property type="match status" value="1"/>
</dbReference>
<keyword evidence="1" id="KW-0812">Transmembrane</keyword>
<feature type="transmembrane region" description="Helical" evidence="1">
    <location>
        <begin position="76"/>
        <end position="97"/>
    </location>
</feature>
<dbReference type="NCBIfam" id="TIGR00254">
    <property type="entry name" value="GGDEF"/>
    <property type="match status" value="1"/>
</dbReference>
<gene>
    <name evidence="4" type="ORF">EIK76_06605</name>
</gene>
<dbReference type="InterPro" id="IPR043128">
    <property type="entry name" value="Rev_trsase/Diguanyl_cyclase"/>
</dbReference>
<dbReference type="Pfam" id="PF00990">
    <property type="entry name" value="GGDEF"/>
    <property type="match status" value="1"/>
</dbReference>
<evidence type="ECO:0000259" key="3">
    <source>
        <dbReference type="PROSITE" id="PS50887"/>
    </source>
</evidence>
<dbReference type="SMART" id="SM00267">
    <property type="entry name" value="GGDEF"/>
    <property type="match status" value="1"/>
</dbReference>